<name>A0A399QTD0_9PROT</name>
<keyword evidence="2" id="KW-1185">Reference proteome</keyword>
<evidence type="ECO:0000313" key="1">
    <source>
        <dbReference type="EMBL" id="RIJ20809.1"/>
    </source>
</evidence>
<evidence type="ECO:0000313" key="2">
    <source>
        <dbReference type="Proteomes" id="UP000265431"/>
    </source>
</evidence>
<dbReference type="Proteomes" id="UP000265431">
    <property type="component" value="Unassembled WGS sequence"/>
</dbReference>
<dbReference type="RefSeq" id="WP_119380610.1">
    <property type="nucleotide sequence ID" value="NZ_QWGB01000010.1"/>
</dbReference>
<dbReference type="Gene3D" id="2.40.400.10">
    <property type="entry name" value="Acetoacetate decarboxylase-like"/>
    <property type="match status" value="1"/>
</dbReference>
<dbReference type="Pfam" id="PF06314">
    <property type="entry name" value="ADC"/>
    <property type="match status" value="1"/>
</dbReference>
<organism evidence="1 2">
    <name type="scientific">Henriciella barbarensis</name>
    <dbReference type="NCBI Taxonomy" id="86342"/>
    <lineage>
        <taxon>Bacteria</taxon>
        <taxon>Pseudomonadati</taxon>
        <taxon>Pseudomonadota</taxon>
        <taxon>Alphaproteobacteria</taxon>
        <taxon>Hyphomonadales</taxon>
        <taxon>Hyphomonadaceae</taxon>
        <taxon>Henriciella</taxon>
    </lineage>
</organism>
<accession>A0A399QTD0</accession>
<protein>
    <recommendedName>
        <fullName evidence="3">Acetoacetate decarboxylase</fullName>
    </recommendedName>
</protein>
<evidence type="ECO:0008006" key="3">
    <source>
        <dbReference type="Google" id="ProtNLM"/>
    </source>
</evidence>
<dbReference type="EMBL" id="QWGB01000010">
    <property type="protein sequence ID" value="RIJ20809.1"/>
    <property type="molecule type" value="Genomic_DNA"/>
</dbReference>
<dbReference type="AlphaFoldDB" id="A0A399QTD0"/>
<dbReference type="InterPro" id="IPR010451">
    <property type="entry name" value="Acetoacetate_decarboxylase"/>
</dbReference>
<dbReference type="OrthoDB" id="47893at2"/>
<reference evidence="1 2" key="1">
    <citation type="submission" date="2018-08" db="EMBL/GenBank/DDBJ databases">
        <title>Henriciella mobilis sp. nov., isolated from seawater.</title>
        <authorList>
            <person name="Cheng H."/>
            <person name="Wu Y.-H."/>
            <person name="Xu X.-W."/>
            <person name="Guo L.-L."/>
        </authorList>
    </citation>
    <scope>NUCLEOTIDE SEQUENCE [LARGE SCALE GENOMIC DNA]</scope>
    <source>
        <strain evidence="1 2">CCUG66934</strain>
    </source>
</reference>
<dbReference type="SUPFAM" id="SSF160104">
    <property type="entry name" value="Acetoacetate decarboxylase-like"/>
    <property type="match status" value="1"/>
</dbReference>
<sequence length="264" mass="29423">MPNFDDTLAYMMPHHFGGQPLSGEPTIYDDTTALTIFYESDEERLASFLPGGFSLRQNEVMVSMMENRGVRWMGSEPYNIVAVNIAARWEAEGIDGWYCLVVWENRATPILPGREQTGIPKIFGEVEALRRFPDATVRTWSHYGGHTHCEILASDVCVATPEQRANVEAEFKSMNWFGFRFIPATNAAGAALAQPTLFPQEFKVRHVETGTPSLQWSAPAMHKNPTQAHIVASLRSLPIAGYTRPAVIMQARADLRGDLARVLA</sequence>
<gene>
    <name evidence="1" type="ORF">D1224_14120</name>
</gene>
<dbReference type="GO" id="GO:0016829">
    <property type="term" value="F:lyase activity"/>
    <property type="evidence" value="ECO:0007669"/>
    <property type="project" value="InterPro"/>
</dbReference>
<dbReference type="InterPro" id="IPR023375">
    <property type="entry name" value="ADC_dom_sf"/>
</dbReference>
<proteinExistence type="predicted"/>
<comment type="caution">
    <text evidence="1">The sequence shown here is derived from an EMBL/GenBank/DDBJ whole genome shotgun (WGS) entry which is preliminary data.</text>
</comment>